<organism evidence="3 4">
    <name type="scientific">Bordetella hinzii</name>
    <dbReference type="NCBI Taxonomy" id="103855"/>
    <lineage>
        <taxon>Bacteria</taxon>
        <taxon>Pseudomonadati</taxon>
        <taxon>Pseudomonadota</taxon>
        <taxon>Betaproteobacteria</taxon>
        <taxon>Burkholderiales</taxon>
        <taxon>Alcaligenaceae</taxon>
        <taxon>Bordetella</taxon>
    </lineage>
</organism>
<dbReference type="NCBIfam" id="NF007479">
    <property type="entry name" value="PRK10069.1"/>
    <property type="match status" value="1"/>
</dbReference>
<dbReference type="SUPFAM" id="SSF54427">
    <property type="entry name" value="NTF2-like"/>
    <property type="match status" value="1"/>
</dbReference>
<sequence length="179" mass="21160">MSTTSIPSSLLQWWEVQQFLSHEAELLDSRRFDEWLGLFDERARYRMPLARNVRRDRIATEEYTTQDQVAWIDESLPTLRQRVAQLKTGIHWAEEPASRTTHMVANIRVAESLEQDGRPAARVHSRFMLYQNRLQTETNVFVGKRSDLLVRHEDGWRILDREIHLDQNVLQAKALTVFF</sequence>
<dbReference type="EMBL" id="CP024172">
    <property type="protein sequence ID" value="AZW15795.1"/>
    <property type="molecule type" value="Genomic_DNA"/>
</dbReference>
<evidence type="ECO:0000256" key="2">
    <source>
        <dbReference type="ARBA" id="ARBA00023002"/>
    </source>
</evidence>
<dbReference type="Pfam" id="PF00866">
    <property type="entry name" value="Ring_hydroxyl_B"/>
    <property type="match status" value="1"/>
</dbReference>
<dbReference type="CDD" id="cd00667">
    <property type="entry name" value="ring_hydroxylating_dioxygenases_beta"/>
    <property type="match status" value="1"/>
</dbReference>
<dbReference type="AlphaFoldDB" id="A0AAN1RU95"/>
<dbReference type="RefSeq" id="WP_080989746.1">
    <property type="nucleotide sequence ID" value="NZ_CP012077.1"/>
</dbReference>
<evidence type="ECO:0000313" key="3">
    <source>
        <dbReference type="EMBL" id="AZW15795.1"/>
    </source>
</evidence>
<keyword evidence="3" id="KW-0223">Dioxygenase</keyword>
<keyword evidence="2" id="KW-0560">Oxidoreductase</keyword>
<dbReference type="InterPro" id="IPR032710">
    <property type="entry name" value="NTF2-like_dom_sf"/>
</dbReference>
<dbReference type="Gene3D" id="3.10.450.50">
    <property type="match status" value="1"/>
</dbReference>
<reference evidence="4" key="1">
    <citation type="submission" date="2017-10" db="EMBL/GenBank/DDBJ databases">
        <title>Whole genome sequencing of various Bordetella species.</title>
        <authorList>
            <person name="Weigand M.R."/>
            <person name="Loparev V."/>
            <person name="Peng Y."/>
            <person name="Bowden K.E."/>
            <person name="Tondella M.L."/>
            <person name="Williams M.M."/>
        </authorList>
    </citation>
    <scope>NUCLEOTIDE SEQUENCE [LARGE SCALE GENOMIC DNA]</scope>
    <source>
        <strain evidence="4">H720</strain>
    </source>
</reference>
<dbReference type="GO" id="GO:0019380">
    <property type="term" value="P:3-phenylpropionate catabolic process"/>
    <property type="evidence" value="ECO:0007669"/>
    <property type="project" value="TreeGrafter"/>
</dbReference>
<dbReference type="PANTHER" id="PTHR41534:SF2">
    <property type="entry name" value="3-PHENYLPROPIONATE_CINNAMIC ACID DIOXYGENASE SUBUNIT BETA"/>
    <property type="match status" value="1"/>
</dbReference>
<evidence type="ECO:0000256" key="1">
    <source>
        <dbReference type="ARBA" id="ARBA00009570"/>
    </source>
</evidence>
<comment type="similarity">
    <text evidence="1">Belongs to the bacterial ring-hydroxylating dioxygenase beta subunit family.</text>
</comment>
<dbReference type="Proteomes" id="UP000282741">
    <property type="component" value="Chromosome"/>
</dbReference>
<name>A0AAN1RU95_9BORD</name>
<dbReference type="PANTHER" id="PTHR41534">
    <property type="entry name" value="BLR3401 PROTEIN"/>
    <property type="match status" value="1"/>
</dbReference>
<accession>A0AAN1RU95</accession>
<evidence type="ECO:0000313" key="4">
    <source>
        <dbReference type="Proteomes" id="UP000282741"/>
    </source>
</evidence>
<dbReference type="GO" id="GO:0051213">
    <property type="term" value="F:dioxygenase activity"/>
    <property type="evidence" value="ECO:0007669"/>
    <property type="project" value="UniProtKB-KW"/>
</dbReference>
<proteinExistence type="inferred from homology"/>
<dbReference type="InterPro" id="IPR000391">
    <property type="entry name" value="Rng_hydr_dOase-bsu"/>
</dbReference>
<protein>
    <submittedName>
        <fullName evidence="3">3-phenylpropionate dioxygenase</fullName>
    </submittedName>
</protein>
<gene>
    <name evidence="3" type="ORF">CS347_02865</name>
</gene>